<keyword evidence="1" id="KW-0472">Membrane</keyword>
<feature type="transmembrane region" description="Helical" evidence="1">
    <location>
        <begin position="26"/>
        <end position="51"/>
    </location>
</feature>
<keyword evidence="1" id="KW-0812">Transmembrane</keyword>
<keyword evidence="1" id="KW-1133">Transmembrane helix</keyword>
<accession>C3XFK9</accession>
<reference evidence="2 3" key="1">
    <citation type="journal article" date="2014" name="Genome Announc.">
        <title>Draft genome sequences of six enterohepatic helicobacter species isolated from humans and one from rhesus macaques.</title>
        <authorList>
            <person name="Shen Z."/>
            <person name="Sheh A."/>
            <person name="Young S.K."/>
            <person name="Abouelliel A."/>
            <person name="Ward D.V."/>
            <person name="Earl A.M."/>
            <person name="Fox J.G."/>
        </authorList>
    </citation>
    <scope>NUCLEOTIDE SEQUENCE [LARGE SCALE GENOMIC DNA]</scope>
    <source>
        <strain evidence="2 3">ATCC 43879</strain>
    </source>
</reference>
<name>C3XFK9_9HELI</name>
<evidence type="ECO:0000256" key="1">
    <source>
        <dbReference type="SAM" id="Phobius"/>
    </source>
</evidence>
<evidence type="ECO:0000313" key="2">
    <source>
        <dbReference type="EMBL" id="EEO23798.1"/>
    </source>
</evidence>
<dbReference type="EMBL" id="ACDN02000063">
    <property type="protein sequence ID" value="EEO23798.1"/>
    <property type="molecule type" value="Genomic_DNA"/>
</dbReference>
<organism evidence="2 3">
    <name type="scientific">Helicobacter bilis ATCC 43879</name>
    <dbReference type="NCBI Taxonomy" id="613026"/>
    <lineage>
        <taxon>Bacteria</taxon>
        <taxon>Pseudomonadati</taxon>
        <taxon>Campylobacterota</taxon>
        <taxon>Epsilonproteobacteria</taxon>
        <taxon>Campylobacterales</taxon>
        <taxon>Helicobacteraceae</taxon>
        <taxon>Helicobacter</taxon>
    </lineage>
</organism>
<dbReference type="HOGENOM" id="CLU_3008031_0_0_7"/>
<gene>
    <name evidence="2" type="ORF">HRAG_00855</name>
</gene>
<protein>
    <submittedName>
        <fullName evidence="2">Uncharacterized protein</fullName>
    </submittedName>
</protein>
<evidence type="ECO:0000313" key="3">
    <source>
        <dbReference type="Proteomes" id="UP000005085"/>
    </source>
</evidence>
<dbReference type="AlphaFoldDB" id="C3XFK9"/>
<dbReference type="Proteomes" id="UP000005085">
    <property type="component" value="Unassembled WGS sequence"/>
</dbReference>
<proteinExistence type="predicted"/>
<keyword evidence="3" id="KW-1185">Reference proteome</keyword>
<sequence>MLESAWNSFKGAVVDMVLYFAPELQIIIVLVLLLFLIASGGATGFIVRFIVKHLLK</sequence>
<dbReference type="RefSeq" id="WP_005218027.1">
    <property type="nucleotide sequence ID" value="NZ_KI392040.1"/>
</dbReference>
<comment type="caution">
    <text evidence="2">The sequence shown here is derived from an EMBL/GenBank/DDBJ whole genome shotgun (WGS) entry which is preliminary data.</text>
</comment>